<accession>A0A377VWD4</accession>
<comment type="subcellular location">
    <subcellularLocation>
        <location evidence="1 9">Cell outer membrane</location>
        <topology evidence="1 9">Multi-pass membrane protein</topology>
    </subcellularLocation>
</comment>
<dbReference type="SUPFAM" id="SSF141729">
    <property type="entry name" value="FimD N-terminal domain-like"/>
    <property type="match status" value="1"/>
</dbReference>
<dbReference type="InterPro" id="IPR037224">
    <property type="entry name" value="PapC_N_sf"/>
</dbReference>
<evidence type="ECO:0000256" key="5">
    <source>
        <dbReference type="ARBA" id="ARBA00022692"/>
    </source>
</evidence>
<evidence type="ECO:0000313" key="11">
    <source>
        <dbReference type="EMBL" id="STT46984.1"/>
    </source>
</evidence>
<dbReference type="Pfam" id="PF00577">
    <property type="entry name" value="Usher"/>
    <property type="match status" value="1"/>
</dbReference>
<dbReference type="EMBL" id="UGLB01000003">
    <property type="protein sequence ID" value="STT46984.1"/>
    <property type="molecule type" value="Genomic_DNA"/>
</dbReference>
<keyword evidence="7 9" id="KW-0472">Membrane</keyword>
<dbReference type="FunFam" id="2.60.40.3110:FF:000001">
    <property type="entry name" value="Putative fimbrial outer membrane usher"/>
    <property type="match status" value="1"/>
</dbReference>
<evidence type="ECO:0000256" key="9">
    <source>
        <dbReference type="RuleBase" id="RU003884"/>
    </source>
</evidence>
<evidence type="ECO:0000259" key="10">
    <source>
        <dbReference type="Pfam" id="PF13954"/>
    </source>
</evidence>
<dbReference type="AlphaFoldDB" id="A0A377VWD4"/>
<evidence type="ECO:0000256" key="7">
    <source>
        <dbReference type="ARBA" id="ARBA00023136"/>
    </source>
</evidence>
<dbReference type="PANTHER" id="PTHR30451:SF21">
    <property type="entry name" value="FIMBRIAL USHER DOMAIN-CONTAINING PROTEIN YDET-RELATED"/>
    <property type="match status" value="1"/>
</dbReference>
<gene>
    <name evidence="11" type="primary">fimD_7</name>
    <name evidence="11" type="ORF">NCTC9637_01877</name>
</gene>
<evidence type="ECO:0000256" key="4">
    <source>
        <dbReference type="ARBA" id="ARBA00022558"/>
    </source>
</evidence>
<evidence type="ECO:0000313" key="12">
    <source>
        <dbReference type="Proteomes" id="UP000255099"/>
    </source>
</evidence>
<protein>
    <submittedName>
        <fullName evidence="11">Type 1 fimbriae anchoring protein FimD</fullName>
    </submittedName>
</protein>
<organism evidence="11 12">
    <name type="scientific">Klebsiella pneumoniae</name>
    <dbReference type="NCBI Taxonomy" id="573"/>
    <lineage>
        <taxon>Bacteria</taxon>
        <taxon>Pseudomonadati</taxon>
        <taxon>Pseudomonadota</taxon>
        <taxon>Gammaproteobacteria</taxon>
        <taxon>Enterobacterales</taxon>
        <taxon>Enterobacteriaceae</taxon>
        <taxon>Klebsiella/Raoultella group</taxon>
        <taxon>Klebsiella</taxon>
        <taxon>Klebsiella pneumoniae complex</taxon>
    </lineage>
</organism>
<proteinExistence type="inferred from homology"/>
<dbReference type="InterPro" id="IPR025885">
    <property type="entry name" value="PapC_N"/>
</dbReference>
<evidence type="ECO:0000256" key="2">
    <source>
        <dbReference type="ARBA" id="ARBA00008064"/>
    </source>
</evidence>
<dbReference type="GO" id="GO:0009297">
    <property type="term" value="P:pilus assembly"/>
    <property type="evidence" value="ECO:0007669"/>
    <property type="project" value="InterPro"/>
</dbReference>
<dbReference type="Pfam" id="PF13954">
    <property type="entry name" value="PapC_N"/>
    <property type="match status" value="1"/>
</dbReference>
<keyword evidence="8 9" id="KW-0998">Cell outer membrane</keyword>
<dbReference type="Proteomes" id="UP000255099">
    <property type="component" value="Unassembled WGS sequence"/>
</dbReference>
<name>A0A377VWD4_KLEPN</name>
<evidence type="ECO:0000256" key="3">
    <source>
        <dbReference type="ARBA" id="ARBA00022448"/>
    </source>
</evidence>
<dbReference type="InterPro" id="IPR018030">
    <property type="entry name" value="Fimbrial_membr_usher_CS"/>
</dbReference>
<keyword evidence="4 9" id="KW-1029">Fimbrium biogenesis</keyword>
<dbReference type="Gene3D" id="3.10.20.410">
    <property type="match status" value="1"/>
</dbReference>
<dbReference type="GO" id="GO:0009279">
    <property type="term" value="C:cell outer membrane"/>
    <property type="evidence" value="ECO:0007669"/>
    <property type="project" value="UniProtKB-SubCell"/>
</dbReference>
<comment type="similarity">
    <text evidence="2 9">Belongs to the fimbrial export usher family.</text>
</comment>
<evidence type="ECO:0000256" key="1">
    <source>
        <dbReference type="ARBA" id="ARBA00004571"/>
    </source>
</evidence>
<evidence type="ECO:0000256" key="8">
    <source>
        <dbReference type="ARBA" id="ARBA00023237"/>
    </source>
</evidence>
<keyword evidence="3 9" id="KW-0813">Transport</keyword>
<keyword evidence="5 9" id="KW-0812">Transmembrane</keyword>
<dbReference type="PROSITE" id="PS01151">
    <property type="entry name" value="FIMBRIAL_USHER"/>
    <property type="match status" value="1"/>
</dbReference>
<dbReference type="Gene3D" id="2.60.40.3110">
    <property type="match status" value="1"/>
</dbReference>
<evidence type="ECO:0000256" key="6">
    <source>
        <dbReference type="ARBA" id="ARBA00022729"/>
    </source>
</evidence>
<sequence>MDDSKLRYFASAWLISITLPADSAERYNAQFVNGIDPLAFNQFVASDGDVMPGTYDVNIYINDLLVDSRPVRFSEDSAHGGLAPCLSAAEYIRYGVKIDDDHQPCFALSQTIRQAEQQLDIANHRLIIHIPQQYIEHYPRDYVSPMRFDEGINAAFVNYSYSTDANNGDGGSHQYQYLSLNSGINIASWRLRNNAYWNKFSGQADKWQSIASWAETNIIPWRSRLVVGQTSTDNSVFDSVQFRGVQLGTDAEMRPSSQTGFAPVIRGVANSNARVEVRQNNYLIYSENVPAGPFELNDISAVNRSGDFYVTVIEADGSQTTFTVAYTTLPQLVRAGQWNYQLSAGKYHDGADGYAPALMQSSLSYGLNNTFTLYGGALAAENYRAGAFGVGSNLGEIGALSADYTLAGTTLASGQRKQGGSVRFLYAKSFLSSKTDFQIAGLPLLNGRLL</sequence>
<feature type="domain" description="PapC N-terminal" evidence="10">
    <location>
        <begin position="40"/>
        <end position="162"/>
    </location>
</feature>
<keyword evidence="6" id="KW-0732">Signal</keyword>
<dbReference type="InterPro" id="IPR000015">
    <property type="entry name" value="Fimb_usher"/>
</dbReference>
<dbReference type="PANTHER" id="PTHR30451">
    <property type="entry name" value="OUTER MEMBRANE USHER PROTEIN"/>
    <property type="match status" value="1"/>
</dbReference>
<reference evidence="11 12" key="1">
    <citation type="submission" date="2018-06" db="EMBL/GenBank/DDBJ databases">
        <authorList>
            <consortium name="Pathogen Informatics"/>
            <person name="Doyle S."/>
        </authorList>
    </citation>
    <scope>NUCLEOTIDE SEQUENCE [LARGE SCALE GENOMIC DNA]</scope>
    <source>
        <strain evidence="11 12">NCTC9637</strain>
    </source>
</reference>
<dbReference type="GO" id="GO:0015473">
    <property type="term" value="F:fimbrial usher porin activity"/>
    <property type="evidence" value="ECO:0007669"/>
    <property type="project" value="InterPro"/>
</dbReference>